<dbReference type="AlphaFoldDB" id="A0A5K1IKL9"/>
<dbReference type="RefSeq" id="WP_226803164.1">
    <property type="nucleotide sequence ID" value="NZ_CABWIC010000002.1"/>
</dbReference>
<feature type="region of interest" description="Disordered" evidence="1">
    <location>
        <begin position="1"/>
        <end position="76"/>
    </location>
</feature>
<evidence type="ECO:0000256" key="2">
    <source>
        <dbReference type="SAM" id="Phobius"/>
    </source>
</evidence>
<reference evidence="3 4" key="1">
    <citation type="submission" date="2019-10" db="EMBL/GenBank/DDBJ databases">
        <authorList>
            <person name="Wolf R A."/>
        </authorList>
    </citation>
    <scope>NUCLEOTIDE SEQUENCE [LARGE SCALE GENOMIC DNA]</scope>
    <source>
        <strain evidence="3">Collinsella_intestinalis_DSM_13632</strain>
    </source>
</reference>
<feature type="transmembrane region" description="Helical" evidence="2">
    <location>
        <begin position="138"/>
        <end position="159"/>
    </location>
</feature>
<protein>
    <submittedName>
        <fullName evidence="3">Uncharacterized protein</fullName>
    </submittedName>
</protein>
<organism evidence="3 4">
    <name type="scientific">Collinsella intestinalis</name>
    <dbReference type="NCBI Taxonomy" id="147207"/>
    <lineage>
        <taxon>Bacteria</taxon>
        <taxon>Bacillati</taxon>
        <taxon>Actinomycetota</taxon>
        <taxon>Coriobacteriia</taxon>
        <taxon>Coriobacteriales</taxon>
        <taxon>Coriobacteriaceae</taxon>
        <taxon>Collinsella</taxon>
    </lineage>
</organism>
<evidence type="ECO:0000256" key="1">
    <source>
        <dbReference type="SAM" id="MobiDB-lite"/>
    </source>
</evidence>
<evidence type="ECO:0000313" key="3">
    <source>
        <dbReference type="EMBL" id="VWL87893.1"/>
    </source>
</evidence>
<keyword evidence="2" id="KW-0472">Membrane</keyword>
<name>A0A5K1IKL9_9ACTN</name>
<dbReference type="GeneID" id="77464854"/>
<sequence>MSTRSANNKRNQEKLQGASGSGMARKSTSSAKPVRPAGGSVRVVPATAKAKRAAAERGEDLSNLSKEEKKARKAELRREEDRIYTASSQLMKEDEDYSRYRRIWWVLLVIGILALIGTWVLLAVLGQDGMADKGAQTAQFALIVAAYAAIIVAFIFDFIKIRPIRNACRDKAAGMTAAKLDDVIARSMAPKDKKQGK</sequence>
<feature type="transmembrane region" description="Helical" evidence="2">
    <location>
        <begin position="103"/>
        <end position="126"/>
    </location>
</feature>
<keyword evidence="2" id="KW-1133">Transmembrane helix</keyword>
<accession>A0A5K1IKL9</accession>
<gene>
    <name evidence="3" type="ORF">JKKLCJKK_01434</name>
</gene>
<dbReference type="EMBL" id="CABWIC010000002">
    <property type="protein sequence ID" value="VWL87893.1"/>
    <property type="molecule type" value="Genomic_DNA"/>
</dbReference>
<keyword evidence="2" id="KW-0812">Transmembrane</keyword>
<proteinExistence type="predicted"/>
<feature type="compositionally biased region" description="Basic and acidic residues" evidence="1">
    <location>
        <begin position="53"/>
        <end position="76"/>
    </location>
</feature>
<dbReference type="Proteomes" id="UP000405524">
    <property type="component" value="Unassembled WGS sequence"/>
</dbReference>
<evidence type="ECO:0000313" key="4">
    <source>
        <dbReference type="Proteomes" id="UP000405524"/>
    </source>
</evidence>